<name>A0A2V5IPP9_ASPV1</name>
<dbReference type="AlphaFoldDB" id="A0A2V5IPP9"/>
<evidence type="ECO:0000313" key="2">
    <source>
        <dbReference type="Proteomes" id="UP000249829"/>
    </source>
</evidence>
<reference evidence="1 2" key="1">
    <citation type="submission" date="2018-02" db="EMBL/GenBank/DDBJ databases">
        <title>The genomes of Aspergillus section Nigri reveals drivers in fungal speciation.</title>
        <authorList>
            <consortium name="DOE Joint Genome Institute"/>
            <person name="Vesth T.C."/>
            <person name="Nybo J."/>
            <person name="Theobald S."/>
            <person name="Brandl J."/>
            <person name="Frisvad J.C."/>
            <person name="Nielsen K.F."/>
            <person name="Lyhne E.K."/>
            <person name="Kogle M.E."/>
            <person name="Kuo A."/>
            <person name="Riley R."/>
            <person name="Clum A."/>
            <person name="Nolan M."/>
            <person name="Lipzen A."/>
            <person name="Salamov A."/>
            <person name="Henrissat B."/>
            <person name="Wiebenga A."/>
            <person name="De vries R.P."/>
            <person name="Grigoriev I.V."/>
            <person name="Mortensen U.H."/>
            <person name="Andersen M.R."/>
            <person name="Baker S.E."/>
        </authorList>
    </citation>
    <scope>NUCLEOTIDE SEQUENCE [LARGE SCALE GENOMIC DNA]</scope>
    <source>
        <strain evidence="1 2">CBS 115571</strain>
    </source>
</reference>
<evidence type="ECO:0000313" key="1">
    <source>
        <dbReference type="EMBL" id="PYI21836.1"/>
    </source>
</evidence>
<dbReference type="EMBL" id="KZ825114">
    <property type="protein sequence ID" value="PYI21836.1"/>
    <property type="molecule type" value="Genomic_DNA"/>
</dbReference>
<protein>
    <submittedName>
        <fullName evidence="1">Uncharacterized protein</fullName>
    </submittedName>
</protein>
<accession>A0A2V5IPP9</accession>
<proteinExistence type="predicted"/>
<gene>
    <name evidence="1" type="ORF">BO99DRAFT_51463</name>
</gene>
<dbReference type="Proteomes" id="UP000249829">
    <property type="component" value="Unassembled WGS sequence"/>
</dbReference>
<keyword evidence="2" id="KW-1185">Reference proteome</keyword>
<organism evidence="1 2">
    <name type="scientific">Aspergillus violaceofuscus (strain CBS 115571)</name>
    <dbReference type="NCBI Taxonomy" id="1450538"/>
    <lineage>
        <taxon>Eukaryota</taxon>
        <taxon>Fungi</taxon>
        <taxon>Dikarya</taxon>
        <taxon>Ascomycota</taxon>
        <taxon>Pezizomycotina</taxon>
        <taxon>Eurotiomycetes</taxon>
        <taxon>Eurotiomycetidae</taxon>
        <taxon>Eurotiales</taxon>
        <taxon>Aspergillaceae</taxon>
        <taxon>Aspergillus</taxon>
    </lineage>
</organism>
<sequence length="169" mass="19334">MAAYRTPRHPFNMVTQVTKIVHSSSSQCMLTENSILSQFHFDSPSRPQETPKTIINSNGALFIVGPTVPRRDVHVLLPARIRHRLHTWDWGIPRRSPRINFGLRRRGTLLVYWGIAMEFCGKHPGFFIVVGIEWLFGVVPAHVEKGLVVWVWHCGCGNRDRCLGLSRQI</sequence>